<sequence length="311" mass="34556">MILSPYRNPPYRTPTPKNSTSPPPGPSPKRKRTGTQRSAPVPHIDTRDFAPESGADSPRSNVAESFHDLSIQQPQSPHLPVVSTTNDPAETPRKRLKRDQSLRRRTNGYELDADVFSTPEFSGQSVVYSRNASPIEIDETPDCRSRVTSAPPLSHDRSQSPRQSFDLYAIDGSENVRSSRMQSLPPPTPLALPLQSRDEAGHSASSPMHSTEDPGLDRVALTWQDDEITGHDIDPTSPDDDGLGINGIGFKPTAAMAYARSQKRKQQVNEWRVREARESRQKRFERRRGADGTEPKSDPAARRSVRFEGFG</sequence>
<feature type="region of interest" description="Disordered" evidence="1">
    <location>
        <begin position="260"/>
        <end position="311"/>
    </location>
</feature>
<accession>A0AAV9JV86</accession>
<dbReference type="AlphaFoldDB" id="A0AAV9JV86"/>
<comment type="caution">
    <text evidence="2">The sequence shown here is derived from an EMBL/GenBank/DDBJ whole genome shotgun (WGS) entry which is preliminary data.</text>
</comment>
<dbReference type="EMBL" id="JAVFHQ010000005">
    <property type="protein sequence ID" value="KAK4549210.1"/>
    <property type="molecule type" value="Genomic_DNA"/>
</dbReference>
<organism evidence="2 3">
    <name type="scientific">Oleoguttula mirabilis</name>
    <dbReference type="NCBI Taxonomy" id="1507867"/>
    <lineage>
        <taxon>Eukaryota</taxon>
        <taxon>Fungi</taxon>
        <taxon>Dikarya</taxon>
        <taxon>Ascomycota</taxon>
        <taxon>Pezizomycotina</taxon>
        <taxon>Dothideomycetes</taxon>
        <taxon>Dothideomycetidae</taxon>
        <taxon>Mycosphaerellales</taxon>
        <taxon>Teratosphaeriaceae</taxon>
        <taxon>Oleoguttula</taxon>
    </lineage>
</organism>
<proteinExistence type="predicted"/>
<feature type="compositionally biased region" description="Basic and acidic residues" evidence="1">
    <location>
        <begin position="271"/>
        <end position="301"/>
    </location>
</feature>
<evidence type="ECO:0000256" key="1">
    <source>
        <dbReference type="SAM" id="MobiDB-lite"/>
    </source>
</evidence>
<gene>
    <name evidence="2" type="ORF">LTR36_007668</name>
</gene>
<feature type="region of interest" description="Disordered" evidence="1">
    <location>
        <begin position="1"/>
        <end position="248"/>
    </location>
</feature>
<keyword evidence="3" id="KW-1185">Reference proteome</keyword>
<reference evidence="2 3" key="1">
    <citation type="submission" date="2021-11" db="EMBL/GenBank/DDBJ databases">
        <title>Black yeast isolated from Biological Soil Crust.</title>
        <authorList>
            <person name="Kurbessoian T."/>
        </authorList>
    </citation>
    <scope>NUCLEOTIDE SEQUENCE [LARGE SCALE GENOMIC DNA]</scope>
    <source>
        <strain evidence="2 3">CCFEE 5522</strain>
    </source>
</reference>
<protein>
    <submittedName>
        <fullName evidence="2">Uncharacterized protein</fullName>
    </submittedName>
</protein>
<dbReference type="Proteomes" id="UP001324427">
    <property type="component" value="Unassembled WGS sequence"/>
</dbReference>
<feature type="compositionally biased region" description="Basic and acidic residues" evidence="1">
    <location>
        <begin position="90"/>
        <end position="102"/>
    </location>
</feature>
<evidence type="ECO:0000313" key="2">
    <source>
        <dbReference type="EMBL" id="KAK4549210.1"/>
    </source>
</evidence>
<name>A0AAV9JV86_9PEZI</name>
<evidence type="ECO:0000313" key="3">
    <source>
        <dbReference type="Proteomes" id="UP001324427"/>
    </source>
</evidence>
<feature type="compositionally biased region" description="Polar residues" evidence="1">
    <location>
        <begin position="119"/>
        <end position="132"/>
    </location>
</feature>
<feature type="compositionally biased region" description="Polar residues" evidence="1">
    <location>
        <begin position="70"/>
        <end position="88"/>
    </location>
</feature>